<dbReference type="InterPro" id="IPR035986">
    <property type="entry name" value="PKD_dom_sf"/>
</dbReference>
<dbReference type="RefSeq" id="WP_123848796.1">
    <property type="nucleotide sequence ID" value="NZ_RPDH01000002.1"/>
</dbReference>
<dbReference type="Pfam" id="PF18911">
    <property type="entry name" value="PKD_4"/>
    <property type="match status" value="4"/>
</dbReference>
<dbReference type="Gene3D" id="2.60.40.10">
    <property type="entry name" value="Immunoglobulins"/>
    <property type="match status" value="4"/>
</dbReference>
<dbReference type="EMBL" id="RPDH01000002">
    <property type="protein sequence ID" value="RPE09817.1"/>
    <property type="molecule type" value="Genomic_DNA"/>
</dbReference>
<dbReference type="SUPFAM" id="SSF49299">
    <property type="entry name" value="PKD domain"/>
    <property type="match status" value="4"/>
</dbReference>
<dbReference type="InterPro" id="IPR000601">
    <property type="entry name" value="PKD_dom"/>
</dbReference>
<evidence type="ECO:0000259" key="1">
    <source>
        <dbReference type="PROSITE" id="PS50093"/>
    </source>
</evidence>
<dbReference type="Pfam" id="PF25778">
    <property type="entry name" value="DUF7948"/>
    <property type="match status" value="1"/>
</dbReference>
<dbReference type="PROSITE" id="PS50093">
    <property type="entry name" value="PKD"/>
    <property type="match status" value="4"/>
</dbReference>
<dbReference type="Proteomes" id="UP000278351">
    <property type="component" value="Unassembled WGS sequence"/>
</dbReference>
<dbReference type="CDD" id="cd00146">
    <property type="entry name" value="PKD"/>
    <property type="match status" value="4"/>
</dbReference>
<sequence>MLISFPVAAQEAGGNYAPLEYVENKGQWAGDFQYRAVLGGANIYLKKNGFRFLLLNKEDMQQMDAFRHGHARIADTVYNPQAGKPVLPKPGTGTGAAPEKVRGHAYDLEFLNTLPSPAITASKPSQENISYFIGNDPSRWKANIGAYTNVLYSNLYNKVDMQVYSETGQMKYDLIVHPGGDPSQIRFKYTGATSVKNVKGNLHIQTSVGEAIELMPFAYQYINSVRKEVTVRYQLEGNTVSFKVSGKYDSQYPLVIDPTVVFATLTGSRADNWGFTATYDGDGNFYAGGIAFDAGYPTSAGAYDQTFNGRTYDMAITKFNASGTRIIYSTYIGGQGEEQPHSLFVDGQGNLVISGRTNSGNFPVTAPVPPMGGYDITITKLNAAGSAIIGSMRIGGTNNDGCNMRSEKGGGIDQLLRNYGDDARSEVVIDGAGNIYIASSTQSANFPVTAGVFQPTFGGGRQDGVVIKVNPNVSAVLWASFLGGSDSDAAYVLALNGGNSVYVAGGTASANFPTTGGVLYPGYRGGACDGYITHISTDGTAILQSTFIGSDNGRADQVYGIQLDRNGDVYVMGTTEGTWPIMQPAGTATFYNDNSKQFISKLRPDLTSFIYSTTFGKSAAQPSLSPVAFLVDRCQNVYVSGWGGVLNTDFSNSGTGGLRVTPDARKPTSDGSDFYFFVMKRDALGILYGTFYGGNGLAEHVDGGTSRFDQNGVIYQAICAACPNPDQPRLRFPTTPGAYNGGIPRGCNLGALKIAFNLDGVRAGFTTQERRRNYCRPADITFIDTTNVTAQSWRWDFGDGSAEVTTTVPTVSHSYPNIGNYNVRLIKFDPASCNVYDTAIVPIRVRDDRATVGYTDLRLQPCEDLLYEFDNTSVAPAGKPFTGKSFVWDFGDGTPVDTTDDRTMRHQFANEGVYNVSLTLIDTNYCNAPETVTRQLRVAENVVAQFELPDSACAPFTAHINNTSRGGVTFLWTFGDDGSTSTDIYPVHTFTQPGTWTVTLHADDPNTCNRVHDTTMQIVILPPPVAAFSYQPMKPVENTPTTFTNESTGAVSYWWDFGDGNTSTEVNPTYQYFKTGTYEVCLIASTRFGCQDTVCQTVSAIVNPLFDVPTAFSPNGDGINDKWEIKGFGIVKYDMKVFNRWGQLMFQSNDQKLGWDGRFNGTVQPMDAYAFVLNIEFSDGNRVQKTGNVTLLR</sequence>
<evidence type="ECO:0000313" key="2">
    <source>
        <dbReference type="EMBL" id="RPE09817.1"/>
    </source>
</evidence>
<feature type="domain" description="PKD" evidence="1">
    <location>
        <begin position="779"/>
        <end position="832"/>
    </location>
</feature>
<keyword evidence="3" id="KW-1185">Reference proteome</keyword>
<name>A0A3N4Q0P5_9BACT</name>
<dbReference type="InterPro" id="IPR026341">
    <property type="entry name" value="T9SS_type_B"/>
</dbReference>
<dbReference type="InterPro" id="IPR057708">
    <property type="entry name" value="DUF7948"/>
</dbReference>
<feature type="domain" description="PKD" evidence="1">
    <location>
        <begin position="877"/>
        <end position="923"/>
    </location>
</feature>
<gene>
    <name evidence="2" type="ORF">EGT74_22895</name>
</gene>
<comment type="caution">
    <text evidence="2">The sequence shown here is derived from an EMBL/GenBank/DDBJ whole genome shotgun (WGS) entry which is preliminary data.</text>
</comment>
<dbReference type="AlphaFoldDB" id="A0A3N4Q0P5"/>
<organism evidence="2 3">
    <name type="scientific">Chitinophaga lutea</name>
    <dbReference type="NCBI Taxonomy" id="2488634"/>
    <lineage>
        <taxon>Bacteria</taxon>
        <taxon>Pseudomonadati</taxon>
        <taxon>Bacteroidota</taxon>
        <taxon>Chitinophagia</taxon>
        <taxon>Chitinophagales</taxon>
        <taxon>Chitinophagaceae</taxon>
        <taxon>Chitinophaga</taxon>
    </lineage>
</organism>
<feature type="domain" description="PKD" evidence="1">
    <location>
        <begin position="1023"/>
        <end position="1089"/>
    </location>
</feature>
<proteinExistence type="predicted"/>
<dbReference type="SMART" id="SM00089">
    <property type="entry name" value="PKD"/>
    <property type="match status" value="4"/>
</dbReference>
<dbReference type="PANTHER" id="PTHR35580:SF1">
    <property type="entry name" value="PHYTASE-LIKE DOMAIN-CONTAINING PROTEIN"/>
    <property type="match status" value="1"/>
</dbReference>
<dbReference type="InterPro" id="IPR013783">
    <property type="entry name" value="Ig-like_fold"/>
</dbReference>
<dbReference type="PANTHER" id="PTHR35580">
    <property type="entry name" value="CELL SURFACE GLYCOPROTEIN (S-LAYER PROTEIN)-LIKE PROTEIN"/>
    <property type="match status" value="1"/>
</dbReference>
<accession>A0A3N4Q0P5</accession>
<dbReference type="InterPro" id="IPR022409">
    <property type="entry name" value="PKD/Chitinase_dom"/>
</dbReference>
<protein>
    <submittedName>
        <fullName evidence="2">PKD domain-containing protein</fullName>
    </submittedName>
</protein>
<dbReference type="OrthoDB" id="1652165at2"/>
<dbReference type="Pfam" id="PF13585">
    <property type="entry name" value="CHU_C"/>
    <property type="match status" value="1"/>
</dbReference>
<dbReference type="NCBIfam" id="TIGR04131">
    <property type="entry name" value="Bac_Flav_CTERM"/>
    <property type="match status" value="1"/>
</dbReference>
<reference evidence="2 3" key="1">
    <citation type="submission" date="2018-11" db="EMBL/GenBank/DDBJ databases">
        <title>Chitinophaga lutea sp.nov., isolate from arsenic contaminated soil.</title>
        <authorList>
            <person name="Zong Y."/>
        </authorList>
    </citation>
    <scope>NUCLEOTIDE SEQUENCE [LARGE SCALE GENOMIC DNA]</scope>
    <source>
        <strain evidence="2 3">ZY74</strain>
    </source>
</reference>
<dbReference type="InterPro" id="IPR052918">
    <property type="entry name" value="Motility_Chemotaxis_Reg"/>
</dbReference>
<feature type="domain" description="PKD" evidence="1">
    <location>
        <begin position="968"/>
        <end position="1004"/>
    </location>
</feature>
<evidence type="ECO:0000313" key="3">
    <source>
        <dbReference type="Proteomes" id="UP000278351"/>
    </source>
</evidence>